<keyword evidence="4" id="KW-0723">Serine/threonine-protein kinase</keyword>
<dbReference type="SUPFAM" id="SSF56112">
    <property type="entry name" value="Protein kinase-like (PK-like)"/>
    <property type="match status" value="1"/>
</dbReference>
<protein>
    <recommendedName>
        <fullName evidence="7">Protein kinase domain-containing protein</fullName>
    </recommendedName>
</protein>
<keyword evidence="4" id="KW-0808">Transferase</keyword>
<feature type="signal peptide" evidence="6">
    <location>
        <begin position="1"/>
        <end position="18"/>
    </location>
</feature>
<dbReference type="Gene3D" id="1.10.510.10">
    <property type="entry name" value="Transferase(Phosphotransferase) domain 1"/>
    <property type="match status" value="1"/>
</dbReference>
<reference evidence="8" key="1">
    <citation type="submission" date="2021-01" db="EMBL/GenBank/DDBJ databases">
        <authorList>
            <person name="Corre E."/>
            <person name="Pelletier E."/>
            <person name="Niang G."/>
            <person name="Scheremetjew M."/>
            <person name="Finn R."/>
            <person name="Kale V."/>
            <person name="Holt S."/>
            <person name="Cochrane G."/>
            <person name="Meng A."/>
            <person name="Brown T."/>
            <person name="Cohen L."/>
        </authorList>
    </citation>
    <scope>NUCLEOTIDE SEQUENCE</scope>
    <source>
        <strain evidence="8">CCMP644</strain>
    </source>
</reference>
<evidence type="ECO:0000256" key="5">
    <source>
        <dbReference type="SAM" id="MobiDB-lite"/>
    </source>
</evidence>
<keyword evidence="2 3" id="KW-0067">ATP-binding</keyword>
<dbReference type="GO" id="GO:0005524">
    <property type="term" value="F:ATP binding"/>
    <property type="evidence" value="ECO:0007669"/>
    <property type="project" value="UniProtKB-UniRule"/>
</dbReference>
<feature type="binding site" evidence="3">
    <location>
        <position position="150"/>
    </location>
    <ligand>
        <name>ATP</name>
        <dbReference type="ChEBI" id="CHEBI:30616"/>
    </ligand>
</feature>
<evidence type="ECO:0000256" key="4">
    <source>
        <dbReference type="RuleBase" id="RU000304"/>
    </source>
</evidence>
<dbReference type="InterPro" id="IPR008271">
    <property type="entry name" value="Ser/Thr_kinase_AS"/>
</dbReference>
<dbReference type="AlphaFoldDB" id="A0A6U4VSE7"/>
<dbReference type="SMART" id="SM00220">
    <property type="entry name" value="S_TKc"/>
    <property type="match status" value="1"/>
</dbReference>
<evidence type="ECO:0000313" key="8">
    <source>
        <dbReference type="EMBL" id="CAD8958524.1"/>
    </source>
</evidence>
<accession>A0A6U4VSE7</accession>
<feature type="domain" description="Protein kinase" evidence="7">
    <location>
        <begin position="112"/>
        <end position="432"/>
    </location>
</feature>
<dbReference type="PROSITE" id="PS50011">
    <property type="entry name" value="PROTEIN_KINASE_DOM"/>
    <property type="match status" value="1"/>
</dbReference>
<keyword evidence="1 3" id="KW-0547">Nucleotide-binding</keyword>
<sequence>MQLKTLWLIVFVATTAHAFMPLSPVIPQTRSPRTTLRPAMMADITAAGDLSQQIQTTLAPVLGGNSLPLPELSVPIVGLIYGFQTPGVIAGLLSLAFGIGKTPTWVAEDIGPKVGRTLGRGNFGTVQEAYVTASGAQKMKGREGQQVVIKRCVNGDQAEIEAYFCQRTKSLGRYFPEFLGGGERQGDTEKGRLLVWRYEGSKTLEEYVQASDFPLNLEDPLFRARAPSKEADVEKRSAAVLREVVRSALQAAKAMHSGGVVHRDVKPANMIISERDSGPTILLADLGAAVDLRNGYNFNPDEGLLDPRYAPPEQYVLPQTVPRAPPALSAVLGSPFIWAQYAPGKFDTYAVGMMLLQMGVPQLRKSESLQLVSRRIAECGGDVEEWRERFGQNLDFALLDRQNGAGWELVTKLVVDRSRRLSAARALGHRYLKSENVGGPVSPPPEQATSPLGSATLRR</sequence>
<dbReference type="GO" id="GO:0004674">
    <property type="term" value="F:protein serine/threonine kinase activity"/>
    <property type="evidence" value="ECO:0007669"/>
    <property type="project" value="UniProtKB-KW"/>
</dbReference>
<feature type="region of interest" description="Disordered" evidence="5">
    <location>
        <begin position="434"/>
        <end position="459"/>
    </location>
</feature>
<evidence type="ECO:0000259" key="7">
    <source>
        <dbReference type="PROSITE" id="PS50011"/>
    </source>
</evidence>
<dbReference type="PANTHER" id="PTHR46699">
    <property type="entry name" value="SERINE/THREONINE-PROTEIN KINASE STN8, CHLOROPLASTIC-RELATED"/>
    <property type="match status" value="1"/>
</dbReference>
<dbReference type="PANTHER" id="PTHR46699:SF1">
    <property type="entry name" value="SERINE_THREONINE-PROTEIN KINASE STN8, CHLOROPLASTIC"/>
    <property type="match status" value="1"/>
</dbReference>
<dbReference type="InterPro" id="IPR011009">
    <property type="entry name" value="Kinase-like_dom_sf"/>
</dbReference>
<dbReference type="PROSITE" id="PS00107">
    <property type="entry name" value="PROTEIN_KINASE_ATP"/>
    <property type="match status" value="1"/>
</dbReference>
<organism evidence="8">
    <name type="scientific">Hemiselmis andersenii</name>
    <name type="common">Cryptophyte alga</name>
    <dbReference type="NCBI Taxonomy" id="464988"/>
    <lineage>
        <taxon>Eukaryota</taxon>
        <taxon>Cryptophyceae</taxon>
        <taxon>Cryptomonadales</taxon>
        <taxon>Hemiselmidaceae</taxon>
        <taxon>Hemiselmis</taxon>
    </lineage>
</organism>
<keyword evidence="4" id="KW-0418">Kinase</keyword>
<evidence type="ECO:0000256" key="6">
    <source>
        <dbReference type="SAM" id="SignalP"/>
    </source>
</evidence>
<dbReference type="InterPro" id="IPR017441">
    <property type="entry name" value="Protein_kinase_ATP_BS"/>
</dbReference>
<evidence type="ECO:0000256" key="1">
    <source>
        <dbReference type="ARBA" id="ARBA00022741"/>
    </source>
</evidence>
<dbReference type="EMBL" id="HBFX01021451">
    <property type="protein sequence ID" value="CAD8958524.1"/>
    <property type="molecule type" value="Transcribed_RNA"/>
</dbReference>
<dbReference type="Pfam" id="PF00069">
    <property type="entry name" value="Pkinase"/>
    <property type="match status" value="1"/>
</dbReference>
<feature type="chain" id="PRO_5030160436" description="Protein kinase domain-containing protein" evidence="6">
    <location>
        <begin position="19"/>
        <end position="459"/>
    </location>
</feature>
<proteinExistence type="inferred from homology"/>
<evidence type="ECO:0000256" key="2">
    <source>
        <dbReference type="ARBA" id="ARBA00022840"/>
    </source>
</evidence>
<keyword evidence="6" id="KW-0732">Signal</keyword>
<evidence type="ECO:0000256" key="3">
    <source>
        <dbReference type="PROSITE-ProRule" id="PRU10141"/>
    </source>
</evidence>
<comment type="similarity">
    <text evidence="4">Belongs to the protein kinase superfamily.</text>
</comment>
<gene>
    <name evidence="8" type="ORF">HAND00432_LOCUS13063</name>
</gene>
<dbReference type="PROSITE" id="PS00108">
    <property type="entry name" value="PROTEIN_KINASE_ST"/>
    <property type="match status" value="1"/>
</dbReference>
<dbReference type="InterPro" id="IPR000719">
    <property type="entry name" value="Prot_kinase_dom"/>
</dbReference>
<name>A0A6U4VSE7_HEMAN</name>